<dbReference type="InterPro" id="IPR020845">
    <property type="entry name" value="AMP-binding_CS"/>
</dbReference>
<evidence type="ECO:0000256" key="3">
    <source>
        <dbReference type="ARBA" id="ARBA00022553"/>
    </source>
</evidence>
<keyword evidence="3" id="KW-0597">Phosphoprotein</keyword>
<name>A0AAE3KHI3_9PSEU</name>
<dbReference type="SUPFAM" id="SSF56801">
    <property type="entry name" value="Acetyl-CoA synthetase-like"/>
    <property type="match status" value="1"/>
</dbReference>
<keyword evidence="2" id="KW-0596">Phosphopantetheine</keyword>
<gene>
    <name evidence="6" type="ORF">LX83_003784</name>
</gene>
<keyword evidence="7" id="KW-1185">Reference proteome</keyword>
<dbReference type="Pfam" id="PF13193">
    <property type="entry name" value="AMP-binding_C"/>
    <property type="match status" value="1"/>
</dbReference>
<accession>A0AAE3KHI3</accession>
<dbReference type="GO" id="GO:0044550">
    <property type="term" value="P:secondary metabolite biosynthetic process"/>
    <property type="evidence" value="ECO:0007669"/>
    <property type="project" value="TreeGrafter"/>
</dbReference>
<evidence type="ECO:0000313" key="6">
    <source>
        <dbReference type="EMBL" id="MCP2166912.1"/>
    </source>
</evidence>
<dbReference type="FunFam" id="2.30.38.10:FF:000001">
    <property type="entry name" value="Non-ribosomal peptide synthetase PvdI"/>
    <property type="match status" value="1"/>
</dbReference>
<dbReference type="InterPro" id="IPR045851">
    <property type="entry name" value="AMP-bd_C_sf"/>
</dbReference>
<evidence type="ECO:0000256" key="1">
    <source>
        <dbReference type="ARBA" id="ARBA00001957"/>
    </source>
</evidence>
<proteinExistence type="predicted"/>
<dbReference type="PANTHER" id="PTHR45527:SF1">
    <property type="entry name" value="FATTY ACID SYNTHASE"/>
    <property type="match status" value="1"/>
</dbReference>
<evidence type="ECO:0000256" key="2">
    <source>
        <dbReference type="ARBA" id="ARBA00022450"/>
    </source>
</evidence>
<dbReference type="Gene3D" id="3.30.300.30">
    <property type="match status" value="1"/>
</dbReference>
<feature type="domain" description="AMP-binding enzyme C-terminal" evidence="5">
    <location>
        <begin position="535"/>
        <end position="610"/>
    </location>
</feature>
<dbReference type="GO" id="GO:0043041">
    <property type="term" value="P:amino acid activation for nonribosomal peptide biosynthetic process"/>
    <property type="evidence" value="ECO:0007669"/>
    <property type="project" value="TreeGrafter"/>
</dbReference>
<sequence>MTVVTREAAELAALAVLASRYTGTTEPAFEVAGAPAPVTVSVTGQETFGELLTAAEQALSTVGYSGGGFALADDTLDTEALAAHLARLAGTDPATPVAGLPVLTEDERETVVRRWNATAAHYPEAPGASLPCLFERWARVQPEHPALRFDGEQLTYAELNRRANRLARHLTRLGAGPETVVGVLFERGPALPTALLAILKAGAAYVPLDPEHPADRLAYLTGDAGCALVLTTAGLAARLPEEVLPICLDEPAVRAAVDAQPDTDPAAGPRPDSLAYVLYTSGSTGLPKGTLVQHASVVNLVLHSRAAYRIGPGDRVLQFANPCFDVSVWDIFGTLCNGATLVQAPRLTLLDPRALVEHMRAERVTVVELPPAVAALLDPSDLPDLRMANMGGEALPLEVARRFRTGDRLVHNSYGPTEVTVTSTDYLLPRVVDRTPPIGRAIANLQCYVLDPAGEPVPVGAPGELLMGGAGVARGYLNRGALTAEKFVPDPFGPPGARLYRTGDLVRWRPDGQLEFLGRIDTQLKVNGIRVEPGEVEAALCTHPDVAAAVVDVRGEAGNRLLVAFLVPVEGATAPDTTALRAHLRGRLPANLIPARVHPVPALPLTLSGKVDRRALHRVADSQ</sequence>
<dbReference type="PROSITE" id="PS00455">
    <property type="entry name" value="AMP_BINDING"/>
    <property type="match status" value="1"/>
</dbReference>
<protein>
    <submittedName>
        <fullName evidence="6">Amino acid adenylation domain-containing protein</fullName>
    </submittedName>
</protein>
<reference evidence="6" key="1">
    <citation type="submission" date="2022-06" db="EMBL/GenBank/DDBJ databases">
        <title>Genomic Encyclopedia of Archaeal and Bacterial Type Strains, Phase II (KMG-II): from individual species to whole genera.</title>
        <authorList>
            <person name="Goeker M."/>
        </authorList>
    </citation>
    <scope>NUCLEOTIDE SEQUENCE</scope>
    <source>
        <strain evidence="6">DSM 43935</strain>
    </source>
</reference>
<dbReference type="InterPro" id="IPR025110">
    <property type="entry name" value="AMP-bd_C"/>
</dbReference>
<organism evidence="6 7">
    <name type="scientific">Goodfellowiella coeruleoviolacea</name>
    <dbReference type="NCBI Taxonomy" id="334858"/>
    <lineage>
        <taxon>Bacteria</taxon>
        <taxon>Bacillati</taxon>
        <taxon>Actinomycetota</taxon>
        <taxon>Actinomycetes</taxon>
        <taxon>Pseudonocardiales</taxon>
        <taxon>Pseudonocardiaceae</taxon>
        <taxon>Goodfellowiella</taxon>
    </lineage>
</organism>
<dbReference type="FunFam" id="3.40.50.12780:FF:000012">
    <property type="entry name" value="Non-ribosomal peptide synthetase"/>
    <property type="match status" value="1"/>
</dbReference>
<comment type="cofactor">
    <cofactor evidence="1">
        <name>pantetheine 4'-phosphate</name>
        <dbReference type="ChEBI" id="CHEBI:47942"/>
    </cofactor>
</comment>
<dbReference type="RefSeq" id="WP_253773250.1">
    <property type="nucleotide sequence ID" value="NZ_JAMTCK010000008.1"/>
</dbReference>
<dbReference type="CDD" id="cd05930">
    <property type="entry name" value="A_NRPS"/>
    <property type="match status" value="1"/>
</dbReference>
<dbReference type="GO" id="GO:0005737">
    <property type="term" value="C:cytoplasm"/>
    <property type="evidence" value="ECO:0007669"/>
    <property type="project" value="TreeGrafter"/>
</dbReference>
<dbReference type="AlphaFoldDB" id="A0AAE3KHI3"/>
<dbReference type="Gene3D" id="2.30.38.10">
    <property type="entry name" value="Luciferase, Domain 3"/>
    <property type="match status" value="1"/>
</dbReference>
<dbReference type="GO" id="GO:0031177">
    <property type="term" value="F:phosphopantetheine binding"/>
    <property type="evidence" value="ECO:0007669"/>
    <property type="project" value="TreeGrafter"/>
</dbReference>
<dbReference type="InterPro" id="IPR000873">
    <property type="entry name" value="AMP-dep_synth/lig_dom"/>
</dbReference>
<dbReference type="FunFam" id="3.40.50.980:FF:000001">
    <property type="entry name" value="Non-ribosomal peptide synthetase"/>
    <property type="match status" value="1"/>
</dbReference>
<dbReference type="PANTHER" id="PTHR45527">
    <property type="entry name" value="NONRIBOSOMAL PEPTIDE SYNTHETASE"/>
    <property type="match status" value="1"/>
</dbReference>
<dbReference type="Gene3D" id="3.40.50.980">
    <property type="match status" value="2"/>
</dbReference>
<dbReference type="Pfam" id="PF00501">
    <property type="entry name" value="AMP-binding"/>
    <property type="match status" value="1"/>
</dbReference>
<dbReference type="NCBIfam" id="TIGR01733">
    <property type="entry name" value="AA-adenyl-dom"/>
    <property type="match status" value="1"/>
</dbReference>
<dbReference type="Proteomes" id="UP001206128">
    <property type="component" value="Unassembled WGS sequence"/>
</dbReference>
<dbReference type="InterPro" id="IPR010071">
    <property type="entry name" value="AA_adenyl_dom"/>
</dbReference>
<evidence type="ECO:0000259" key="5">
    <source>
        <dbReference type="Pfam" id="PF13193"/>
    </source>
</evidence>
<evidence type="ECO:0000313" key="7">
    <source>
        <dbReference type="Proteomes" id="UP001206128"/>
    </source>
</evidence>
<evidence type="ECO:0000259" key="4">
    <source>
        <dbReference type="Pfam" id="PF00501"/>
    </source>
</evidence>
<feature type="domain" description="AMP-dependent synthetase/ligase" evidence="4">
    <location>
        <begin position="134"/>
        <end position="477"/>
    </location>
</feature>
<comment type="caution">
    <text evidence="6">The sequence shown here is derived from an EMBL/GenBank/DDBJ whole genome shotgun (WGS) entry which is preliminary data.</text>
</comment>
<dbReference type="EMBL" id="JAMTCK010000008">
    <property type="protein sequence ID" value="MCP2166912.1"/>
    <property type="molecule type" value="Genomic_DNA"/>
</dbReference>